<name>A0ABV6XLD5_9ACTN</name>
<keyword evidence="2" id="KW-0732">Signal</keyword>
<accession>A0ABV6XLD5</accession>
<feature type="signal peptide" evidence="2">
    <location>
        <begin position="1"/>
        <end position="25"/>
    </location>
</feature>
<comment type="caution">
    <text evidence="3">The sequence shown here is derived from an EMBL/GenBank/DDBJ whole genome shotgun (WGS) entry which is preliminary data.</text>
</comment>
<sequence>MPSRLTLAVAVGGVLSGLLLTPGTAATAATAASARHGDPAGRHGVMLPGHLVLSRTVYTAGKGSIVPGVTQLPAGCTTACVTAVADGGYPEVFNNESVDASFGVSSPILLDALTQSGRTVRTLGVPTDVNGDHLVTSFPSKSELGLNLSSNGSALTFMGYVAPLNAPDVSNSNTPGVVDPTNPVGTSYYRAVAELRSNGSLGFTETNAYSGNNGRSAILDNAADEFLMAGNAGNGGNPQPVGVIAGAGAQLATPSRLPESRQQVGQPTPAGGFSVTELGDKADKVGKDTNFRGLTLHDNVVYLTKGSGGNGVNTVYFIDTTGKACPNGVGLPVPGAPLPTKALSYDPATLQSTGLPENMCVLKGFPTALKSTTSFPFGVWFANDTTMYVADEGDGTNTYDPATGSYTVAAAQTGAGLQKWVLRDGTWQLQYTIQQGLALGTPYAVSHYPTGDNPATGLPWAPATDGLRNITGKVDAHGDVTIWGITSTVSGATDEGADPNRLVSVTDRLHATTAAGDTFRTLRTAQSGEALRGSVYVPGN</sequence>
<protein>
    <recommendedName>
        <fullName evidence="5">DUF839 domain-containing protein</fullName>
    </recommendedName>
</protein>
<evidence type="ECO:0000256" key="2">
    <source>
        <dbReference type="SAM" id="SignalP"/>
    </source>
</evidence>
<evidence type="ECO:0000313" key="3">
    <source>
        <dbReference type="EMBL" id="MFC1439025.1"/>
    </source>
</evidence>
<proteinExistence type="predicted"/>
<dbReference type="EMBL" id="JBEUKS010000003">
    <property type="protein sequence ID" value="MFC1439025.1"/>
    <property type="molecule type" value="Genomic_DNA"/>
</dbReference>
<evidence type="ECO:0008006" key="5">
    <source>
        <dbReference type="Google" id="ProtNLM"/>
    </source>
</evidence>
<keyword evidence="4" id="KW-1185">Reference proteome</keyword>
<dbReference type="RefSeq" id="WP_380564534.1">
    <property type="nucleotide sequence ID" value="NZ_JBEUKS010000003.1"/>
</dbReference>
<evidence type="ECO:0000313" key="4">
    <source>
        <dbReference type="Proteomes" id="UP001592581"/>
    </source>
</evidence>
<dbReference type="Proteomes" id="UP001592581">
    <property type="component" value="Unassembled WGS sequence"/>
</dbReference>
<gene>
    <name evidence="3" type="ORF">ABUW04_12195</name>
</gene>
<feature type="region of interest" description="Disordered" evidence="1">
    <location>
        <begin position="258"/>
        <end position="277"/>
    </location>
</feature>
<evidence type="ECO:0000256" key="1">
    <source>
        <dbReference type="SAM" id="MobiDB-lite"/>
    </source>
</evidence>
<organism evidence="3 4">
    <name type="scientific">Streptacidiphilus jeojiensis</name>
    <dbReference type="NCBI Taxonomy" id="3229225"/>
    <lineage>
        <taxon>Bacteria</taxon>
        <taxon>Bacillati</taxon>
        <taxon>Actinomycetota</taxon>
        <taxon>Actinomycetes</taxon>
        <taxon>Kitasatosporales</taxon>
        <taxon>Streptomycetaceae</taxon>
        <taxon>Streptacidiphilus</taxon>
    </lineage>
</organism>
<feature type="chain" id="PRO_5045336992" description="DUF839 domain-containing protein" evidence="2">
    <location>
        <begin position="26"/>
        <end position="540"/>
    </location>
</feature>
<reference evidence="3 4" key="1">
    <citation type="submission" date="2024-06" db="EMBL/GenBank/DDBJ databases">
        <authorList>
            <person name="Lee S.D."/>
        </authorList>
    </citation>
    <scope>NUCLEOTIDE SEQUENCE [LARGE SCALE GENOMIC DNA]</scope>
    <source>
        <strain evidence="3 4">N1-10</strain>
    </source>
</reference>